<dbReference type="NCBIfam" id="TIGR01251">
    <property type="entry name" value="ribP_PPkin"/>
    <property type="match status" value="1"/>
</dbReference>
<evidence type="ECO:0000256" key="4">
    <source>
        <dbReference type="ARBA" id="ARBA00022727"/>
    </source>
</evidence>
<dbReference type="HAMAP" id="MF_00583_B">
    <property type="entry name" value="RibP_PPkinase_B"/>
    <property type="match status" value="1"/>
</dbReference>
<keyword evidence="6 12" id="KW-0418">Kinase</keyword>
<feature type="binding site" evidence="12">
    <location>
        <begin position="40"/>
        <end position="42"/>
    </location>
    <ligand>
        <name>ATP</name>
        <dbReference type="ChEBI" id="CHEBI:30616"/>
    </ligand>
</feature>
<feature type="binding site" evidence="12">
    <location>
        <position position="197"/>
    </location>
    <ligand>
        <name>D-ribose 5-phosphate</name>
        <dbReference type="ChEBI" id="CHEBI:78346"/>
    </ligand>
</feature>
<dbReference type="STRING" id="1312852.EG19_08965"/>
<keyword evidence="12" id="KW-0963">Cytoplasm</keyword>
<dbReference type="GO" id="GO:0005524">
    <property type="term" value="F:ATP binding"/>
    <property type="evidence" value="ECO:0007669"/>
    <property type="project" value="UniProtKB-KW"/>
</dbReference>
<comment type="pathway">
    <text evidence="1 12">Metabolic intermediate biosynthesis; 5-phospho-alpha-D-ribose 1-diphosphate biosynthesis; 5-phospho-alpha-D-ribose 1-diphosphate from D-ribose 5-phosphate (route I): step 1/1.</text>
</comment>
<comment type="cofactor">
    <cofactor evidence="12">
        <name>Mg(2+)</name>
        <dbReference type="ChEBI" id="CHEBI:18420"/>
    </cofactor>
    <text evidence="12">Binds 2 Mg(2+) ions per subunit.</text>
</comment>
<comment type="caution">
    <text evidence="14">The sequence shown here is derived from an EMBL/GenBank/DDBJ whole genome shotgun (WGS) entry which is preliminary data.</text>
</comment>
<dbReference type="GO" id="GO:0000287">
    <property type="term" value="F:magnesium ion binding"/>
    <property type="evidence" value="ECO:0007669"/>
    <property type="project" value="UniProtKB-UniRule"/>
</dbReference>
<sequence>MDGELPLIVLSGRAHPNLTERICDYLQITPGRIALFNFSDGENACQIEENVRGGDVFVVQPTCPPVNDNLMELLIILDACRRSSAQRITAVIPYFGYARQDRKDKPRVPITAKLVSDLLTSAGATRILTMDLHAAQIQGFFNIPVDHLFAAPVLIEEIKRQGLSNLVMVSPDAGGVERARAFAKRLDAGLAIVDKRRTSPNHAEVMHIIGDVEGKTCVIVDDIIDTAGTLVKTAEVLHQRGAARVLAAGVHPVLSGPAVDRIEASVVEEVIVTDTIPLGPRASQCAKIRQLSVAELLGEAIRRIHEAKSVSSLFV</sequence>
<dbReference type="InterPro" id="IPR029057">
    <property type="entry name" value="PRTase-like"/>
</dbReference>
<dbReference type="UniPathway" id="UPA00087">
    <property type="reaction ID" value="UER00172"/>
</dbReference>
<dbReference type="SMART" id="SM01400">
    <property type="entry name" value="Pribosyltran_N"/>
    <property type="match status" value="1"/>
</dbReference>
<evidence type="ECO:0000256" key="12">
    <source>
        <dbReference type="HAMAP-Rule" id="MF_00583"/>
    </source>
</evidence>
<name>A0A062Y1W7_9BACT</name>
<keyword evidence="8 12" id="KW-0460">Magnesium</keyword>
<dbReference type="EMBL" id="JMFG01000004">
    <property type="protein sequence ID" value="KDA54770.1"/>
    <property type="molecule type" value="Genomic_DNA"/>
</dbReference>
<dbReference type="GO" id="GO:0006015">
    <property type="term" value="P:5-phosphoribose 1-diphosphate biosynthetic process"/>
    <property type="evidence" value="ECO:0007669"/>
    <property type="project" value="UniProtKB-UniRule"/>
</dbReference>
<evidence type="ECO:0000256" key="8">
    <source>
        <dbReference type="ARBA" id="ARBA00022842"/>
    </source>
</evidence>
<keyword evidence="7 12" id="KW-0067">ATP-binding</keyword>
<dbReference type="PROSITE" id="PS00114">
    <property type="entry name" value="PRPP_SYNTHASE"/>
    <property type="match status" value="1"/>
</dbReference>
<feature type="binding site" evidence="12">
    <location>
        <begin position="99"/>
        <end position="100"/>
    </location>
    <ligand>
        <name>ATP</name>
        <dbReference type="ChEBI" id="CHEBI:30616"/>
    </ligand>
</feature>
<evidence type="ECO:0000256" key="10">
    <source>
        <dbReference type="ARBA" id="ARBA00054914"/>
    </source>
</evidence>
<evidence type="ECO:0000256" key="6">
    <source>
        <dbReference type="ARBA" id="ARBA00022777"/>
    </source>
</evidence>
<dbReference type="Pfam" id="PF13793">
    <property type="entry name" value="Pribosyltran_N"/>
    <property type="match status" value="1"/>
</dbReference>
<dbReference type="SUPFAM" id="SSF53271">
    <property type="entry name" value="PRTase-like"/>
    <property type="match status" value="1"/>
</dbReference>
<evidence type="ECO:0000256" key="9">
    <source>
        <dbReference type="ARBA" id="ARBA00049535"/>
    </source>
</evidence>
<feature type="binding site" evidence="12">
    <location>
        <position position="172"/>
    </location>
    <ligand>
        <name>Mg(2+)</name>
        <dbReference type="ChEBI" id="CHEBI:18420"/>
    </ligand>
</feature>
<dbReference type="Gene3D" id="3.40.50.2020">
    <property type="match status" value="2"/>
</dbReference>
<gene>
    <name evidence="12" type="primary">prs</name>
    <name evidence="14" type="ORF">EG19_08965</name>
</gene>
<evidence type="ECO:0000256" key="7">
    <source>
        <dbReference type="ARBA" id="ARBA00022840"/>
    </source>
</evidence>
<keyword evidence="15" id="KW-1185">Reference proteome</keyword>
<evidence type="ECO:0000256" key="2">
    <source>
        <dbReference type="ARBA" id="ARBA00022679"/>
    </source>
</evidence>
<dbReference type="RefSeq" id="WP_038046650.1">
    <property type="nucleotide sequence ID" value="NZ_JMFG01000004.1"/>
</dbReference>
<dbReference type="FunFam" id="3.40.50.2020:FF:000001">
    <property type="entry name" value="Ribose-phosphate pyrophosphokinase"/>
    <property type="match status" value="1"/>
</dbReference>
<feature type="domain" description="Ribose-phosphate pyrophosphokinase N-terminal" evidence="13">
    <location>
        <begin position="8"/>
        <end position="123"/>
    </location>
</feature>
<dbReference type="GO" id="GO:0002189">
    <property type="term" value="C:ribose phosphate diphosphokinase complex"/>
    <property type="evidence" value="ECO:0007669"/>
    <property type="project" value="TreeGrafter"/>
</dbReference>
<evidence type="ECO:0000313" key="14">
    <source>
        <dbReference type="EMBL" id="KDA54770.1"/>
    </source>
</evidence>
<dbReference type="InterPro" id="IPR029099">
    <property type="entry name" value="Pribosyltran_N"/>
</dbReference>
<keyword evidence="4 12" id="KW-0545">Nucleotide biosynthesis</keyword>
<dbReference type="PANTHER" id="PTHR10210:SF41">
    <property type="entry name" value="RIBOSE-PHOSPHATE PYROPHOSPHOKINASE 1, CHLOROPLASTIC"/>
    <property type="match status" value="1"/>
</dbReference>
<dbReference type="AlphaFoldDB" id="A0A062Y1W7"/>
<comment type="catalytic activity">
    <reaction evidence="9 12">
        <text>D-ribose 5-phosphate + ATP = 5-phospho-alpha-D-ribose 1-diphosphate + AMP + H(+)</text>
        <dbReference type="Rhea" id="RHEA:15609"/>
        <dbReference type="ChEBI" id="CHEBI:15378"/>
        <dbReference type="ChEBI" id="CHEBI:30616"/>
        <dbReference type="ChEBI" id="CHEBI:58017"/>
        <dbReference type="ChEBI" id="CHEBI:78346"/>
        <dbReference type="ChEBI" id="CHEBI:456215"/>
        <dbReference type="EC" id="2.7.6.1"/>
    </reaction>
</comment>
<proteinExistence type="inferred from homology"/>
<dbReference type="PANTHER" id="PTHR10210">
    <property type="entry name" value="RIBOSE-PHOSPHATE DIPHOSPHOKINASE FAMILY MEMBER"/>
    <property type="match status" value="1"/>
</dbReference>
<reference evidence="14 15" key="1">
    <citation type="submission" date="2014-04" db="EMBL/GenBank/DDBJ databases">
        <title>The Genome Sequence of Thermoanaerobaculum aquaticum MP-01, The First Cultivated Group 23 Acidobacterium.</title>
        <authorList>
            <person name="Stamps B.W."/>
            <person name="Losey N.A."/>
            <person name="Lawson P.A."/>
            <person name="Stevenson B.S."/>
        </authorList>
    </citation>
    <scope>NUCLEOTIDE SEQUENCE [LARGE SCALE GENOMIC DNA]</scope>
    <source>
        <strain evidence="14 15">MP-01</strain>
    </source>
</reference>
<organism evidence="14 15">
    <name type="scientific">Thermoanaerobaculum aquaticum</name>
    <dbReference type="NCBI Taxonomy" id="1312852"/>
    <lineage>
        <taxon>Bacteria</taxon>
        <taxon>Pseudomonadati</taxon>
        <taxon>Acidobacteriota</taxon>
        <taxon>Thermoanaerobaculia</taxon>
        <taxon>Thermoanaerobaculales</taxon>
        <taxon>Thermoanaerobaculaceae</taxon>
        <taxon>Thermoanaerobaculum</taxon>
    </lineage>
</organism>
<evidence type="ECO:0000256" key="3">
    <source>
        <dbReference type="ARBA" id="ARBA00022723"/>
    </source>
</evidence>
<keyword evidence="2 12" id="KW-0808">Transferase</keyword>
<dbReference type="Proteomes" id="UP000027284">
    <property type="component" value="Unassembled WGS sequence"/>
</dbReference>
<dbReference type="NCBIfam" id="NF002320">
    <property type="entry name" value="PRK01259.1"/>
    <property type="match status" value="1"/>
</dbReference>
<evidence type="ECO:0000313" key="15">
    <source>
        <dbReference type="Proteomes" id="UP000027284"/>
    </source>
</evidence>
<feature type="binding site" evidence="12">
    <location>
        <position position="221"/>
    </location>
    <ligand>
        <name>D-ribose 5-phosphate</name>
        <dbReference type="ChEBI" id="CHEBI:78346"/>
    </ligand>
</feature>
<dbReference type="InterPro" id="IPR000836">
    <property type="entry name" value="PRTase_dom"/>
</dbReference>
<comment type="function">
    <text evidence="10 12">Involved in the biosynthesis of the central metabolite phospho-alpha-D-ribosyl-1-pyrophosphate (PRPP) via the transfer of pyrophosphoryl group from ATP to 1-hydroxyl of ribose-5-phosphate (Rib-5-P).</text>
</comment>
<dbReference type="CDD" id="cd06223">
    <property type="entry name" value="PRTases_typeI"/>
    <property type="match status" value="1"/>
</dbReference>
<dbReference type="GO" id="GO:0009156">
    <property type="term" value="P:ribonucleoside monophosphate biosynthetic process"/>
    <property type="evidence" value="ECO:0007669"/>
    <property type="project" value="InterPro"/>
</dbReference>
<feature type="binding site" evidence="12">
    <location>
        <begin position="225"/>
        <end position="229"/>
    </location>
    <ligand>
        <name>D-ribose 5-phosphate</name>
        <dbReference type="ChEBI" id="CHEBI:78346"/>
    </ligand>
</feature>
<keyword evidence="3 12" id="KW-0479">Metal-binding</keyword>
<dbReference type="GO" id="GO:0016301">
    <property type="term" value="F:kinase activity"/>
    <property type="evidence" value="ECO:0007669"/>
    <property type="project" value="UniProtKB-KW"/>
</dbReference>
<dbReference type="EC" id="2.7.6.1" evidence="12"/>
<evidence type="ECO:0000259" key="13">
    <source>
        <dbReference type="Pfam" id="PF13793"/>
    </source>
</evidence>
<dbReference type="InterPro" id="IPR005946">
    <property type="entry name" value="Rib-P_diPkinase"/>
</dbReference>
<dbReference type="GO" id="GO:0005737">
    <property type="term" value="C:cytoplasm"/>
    <property type="evidence" value="ECO:0007669"/>
    <property type="project" value="UniProtKB-SubCell"/>
</dbReference>
<dbReference type="Pfam" id="PF14572">
    <property type="entry name" value="Pribosyl_synth"/>
    <property type="match status" value="1"/>
</dbReference>
<accession>A0A062Y1W7</accession>
<dbReference type="GO" id="GO:0006164">
    <property type="term" value="P:purine nucleotide biosynthetic process"/>
    <property type="evidence" value="ECO:0007669"/>
    <property type="project" value="TreeGrafter"/>
</dbReference>
<dbReference type="OrthoDB" id="9777067at2"/>
<feature type="active site" evidence="12">
    <location>
        <position position="195"/>
    </location>
</feature>
<evidence type="ECO:0000256" key="1">
    <source>
        <dbReference type="ARBA" id="ARBA00004996"/>
    </source>
</evidence>
<evidence type="ECO:0000256" key="5">
    <source>
        <dbReference type="ARBA" id="ARBA00022741"/>
    </source>
</evidence>
<comment type="similarity">
    <text evidence="11 12">Belongs to the ribose-phosphate pyrophosphokinase family. Class I subfamily.</text>
</comment>
<comment type="subcellular location">
    <subcellularLocation>
        <location evidence="12">Cytoplasm</location>
    </subcellularLocation>
</comment>
<keyword evidence="5 12" id="KW-0547">Nucleotide-binding</keyword>
<dbReference type="GO" id="GO:0004749">
    <property type="term" value="F:ribose phosphate diphosphokinase activity"/>
    <property type="evidence" value="ECO:0007669"/>
    <property type="project" value="UniProtKB-UniRule"/>
</dbReference>
<dbReference type="InterPro" id="IPR000842">
    <property type="entry name" value="PRib_PP_synth_CS"/>
</dbReference>
<feature type="binding site" evidence="12">
    <location>
        <position position="133"/>
    </location>
    <ligand>
        <name>Mg(2+)</name>
        <dbReference type="ChEBI" id="CHEBI:18420"/>
    </ligand>
</feature>
<evidence type="ECO:0000256" key="11">
    <source>
        <dbReference type="ARBA" id="ARBA00061444"/>
    </source>
</evidence>
<dbReference type="InterPro" id="IPR037515">
    <property type="entry name" value="Rib-P_diPkinase_bac"/>
</dbReference>
<protein>
    <recommendedName>
        <fullName evidence="12">Ribose-phosphate pyrophosphokinase</fullName>
        <shortName evidence="12">RPPK</shortName>
        <ecNumber evidence="12">2.7.6.1</ecNumber>
    </recommendedName>
    <alternativeName>
        <fullName evidence="12">5-phospho-D-ribosyl alpha-1-diphosphate synthase</fullName>
    </alternativeName>
    <alternativeName>
        <fullName evidence="12">Phosphoribosyl diphosphate synthase</fullName>
    </alternativeName>
    <alternativeName>
        <fullName evidence="12">Phosphoribosyl pyrophosphate synthase</fullName>
        <shortName evidence="12">P-Rib-PP synthase</shortName>
        <shortName evidence="12">PRPP synthase</shortName>
        <shortName evidence="12">PRPPase</shortName>
    </alternativeName>
</protein>
<comment type="subunit">
    <text evidence="12">Homohexamer.</text>
</comment>